<dbReference type="GO" id="GO:0003700">
    <property type="term" value="F:DNA-binding transcription factor activity"/>
    <property type="evidence" value="ECO:0007669"/>
    <property type="project" value="InterPro"/>
</dbReference>
<keyword evidence="2" id="KW-0238">DNA-binding</keyword>
<dbReference type="InterPro" id="IPR023187">
    <property type="entry name" value="Tscrpt_reg_MarR-type_CS"/>
</dbReference>
<dbReference type="PROSITE" id="PS50995">
    <property type="entry name" value="HTH_MARR_2"/>
    <property type="match status" value="1"/>
</dbReference>
<evidence type="ECO:0000313" key="5">
    <source>
        <dbReference type="EMBL" id="MBR8535573.1"/>
    </source>
</evidence>
<dbReference type="PROSITE" id="PS01117">
    <property type="entry name" value="HTH_MARR_1"/>
    <property type="match status" value="1"/>
</dbReference>
<proteinExistence type="predicted"/>
<dbReference type="AlphaFoldDB" id="A0A941IXG5"/>
<dbReference type="Proteomes" id="UP000679220">
    <property type="component" value="Unassembled WGS sequence"/>
</dbReference>
<organism evidence="5 6">
    <name type="scientific">Carboxylicivirga sediminis</name>
    <dbReference type="NCBI Taxonomy" id="2006564"/>
    <lineage>
        <taxon>Bacteria</taxon>
        <taxon>Pseudomonadati</taxon>
        <taxon>Bacteroidota</taxon>
        <taxon>Bacteroidia</taxon>
        <taxon>Marinilabiliales</taxon>
        <taxon>Marinilabiliaceae</taxon>
        <taxon>Carboxylicivirga</taxon>
    </lineage>
</organism>
<dbReference type="Pfam" id="PF12802">
    <property type="entry name" value="MarR_2"/>
    <property type="match status" value="1"/>
</dbReference>
<dbReference type="InterPro" id="IPR036388">
    <property type="entry name" value="WH-like_DNA-bd_sf"/>
</dbReference>
<dbReference type="SMART" id="SM00347">
    <property type="entry name" value="HTH_MARR"/>
    <property type="match status" value="1"/>
</dbReference>
<keyword evidence="6" id="KW-1185">Reference proteome</keyword>
<comment type="caution">
    <text evidence="5">The sequence shown here is derived from an EMBL/GenBank/DDBJ whole genome shotgun (WGS) entry which is preliminary data.</text>
</comment>
<evidence type="ECO:0000256" key="3">
    <source>
        <dbReference type="ARBA" id="ARBA00023163"/>
    </source>
</evidence>
<dbReference type="EMBL" id="JAGTAR010000010">
    <property type="protein sequence ID" value="MBR8535573.1"/>
    <property type="molecule type" value="Genomic_DNA"/>
</dbReference>
<evidence type="ECO:0000313" key="6">
    <source>
        <dbReference type="Proteomes" id="UP000679220"/>
    </source>
</evidence>
<sequence>MDTQEILIKIRKIVRSIDIESKKIQKEYGVSIPQALCLNYLKDAPNYQATQSEIRKFVNLNSSTVSGIINRLEKRGYLARLPKAGDKRVANIVLTSAGDELLKRIPPLLHEQLSKQLKCLDSDELIVLEKGLDTLVSILDIEQVDASPIIMLKIDNEQQIDQDTHFE</sequence>
<dbReference type="GO" id="GO:0003677">
    <property type="term" value="F:DNA binding"/>
    <property type="evidence" value="ECO:0007669"/>
    <property type="project" value="UniProtKB-KW"/>
</dbReference>
<feature type="domain" description="HTH marR-type" evidence="4">
    <location>
        <begin position="3"/>
        <end position="137"/>
    </location>
</feature>
<name>A0A941IXG5_9BACT</name>
<protein>
    <submittedName>
        <fullName evidence="5">MarR family transcriptional regulator</fullName>
    </submittedName>
</protein>
<evidence type="ECO:0000256" key="1">
    <source>
        <dbReference type="ARBA" id="ARBA00023015"/>
    </source>
</evidence>
<dbReference type="PRINTS" id="PR00598">
    <property type="entry name" value="HTHMARR"/>
</dbReference>
<dbReference type="SUPFAM" id="SSF46785">
    <property type="entry name" value="Winged helix' DNA-binding domain"/>
    <property type="match status" value="1"/>
</dbReference>
<dbReference type="PANTHER" id="PTHR33164:SF89">
    <property type="entry name" value="MARR FAMILY REGULATORY PROTEIN"/>
    <property type="match status" value="1"/>
</dbReference>
<keyword evidence="3" id="KW-0804">Transcription</keyword>
<dbReference type="PANTHER" id="PTHR33164">
    <property type="entry name" value="TRANSCRIPTIONAL REGULATOR, MARR FAMILY"/>
    <property type="match status" value="1"/>
</dbReference>
<dbReference type="InterPro" id="IPR036390">
    <property type="entry name" value="WH_DNA-bd_sf"/>
</dbReference>
<keyword evidence="1" id="KW-0805">Transcription regulation</keyword>
<dbReference type="RefSeq" id="WP_212189549.1">
    <property type="nucleotide sequence ID" value="NZ_JAGTAR010000010.1"/>
</dbReference>
<accession>A0A941IXG5</accession>
<evidence type="ECO:0000256" key="2">
    <source>
        <dbReference type="ARBA" id="ARBA00023125"/>
    </source>
</evidence>
<evidence type="ECO:0000259" key="4">
    <source>
        <dbReference type="PROSITE" id="PS50995"/>
    </source>
</evidence>
<dbReference type="InterPro" id="IPR000835">
    <property type="entry name" value="HTH_MarR-typ"/>
</dbReference>
<gene>
    <name evidence="5" type="ORF">KDU71_08380</name>
</gene>
<dbReference type="InterPro" id="IPR039422">
    <property type="entry name" value="MarR/SlyA-like"/>
</dbReference>
<reference evidence="5" key="2">
    <citation type="submission" date="2021-04" db="EMBL/GenBank/DDBJ databases">
        <authorList>
            <person name="Zhang T."/>
            <person name="Zhang Y."/>
            <person name="Lu D."/>
            <person name="Zuo D."/>
            <person name="Du Z."/>
        </authorList>
    </citation>
    <scope>NUCLEOTIDE SEQUENCE</scope>
    <source>
        <strain evidence="5">JR1</strain>
    </source>
</reference>
<reference evidence="5" key="1">
    <citation type="journal article" date="2018" name="Int. J. Syst. Evol. Microbiol.">
        <title>Carboxylicivirga sediminis sp. nov., isolated from coastal sediment.</title>
        <authorList>
            <person name="Wang F.Q."/>
            <person name="Ren L.H."/>
            <person name="Zou R.J."/>
            <person name="Sun Y.Z."/>
            <person name="Liu X.J."/>
            <person name="Jiang F."/>
            <person name="Liu L.J."/>
        </authorList>
    </citation>
    <scope>NUCLEOTIDE SEQUENCE</scope>
    <source>
        <strain evidence="5">JR1</strain>
    </source>
</reference>
<dbReference type="Gene3D" id="1.10.10.10">
    <property type="entry name" value="Winged helix-like DNA-binding domain superfamily/Winged helix DNA-binding domain"/>
    <property type="match status" value="1"/>
</dbReference>
<dbReference type="GO" id="GO:0006950">
    <property type="term" value="P:response to stress"/>
    <property type="evidence" value="ECO:0007669"/>
    <property type="project" value="TreeGrafter"/>
</dbReference>